<evidence type="ECO:0000313" key="8">
    <source>
        <dbReference type="EMBL" id="AKD03608.1"/>
    </source>
</evidence>
<dbReference type="InterPro" id="IPR036188">
    <property type="entry name" value="FAD/NAD-bd_sf"/>
</dbReference>
<evidence type="ECO:0000313" key="9">
    <source>
        <dbReference type="Proteomes" id="UP000033109"/>
    </source>
</evidence>
<evidence type="ECO:0000256" key="4">
    <source>
        <dbReference type="ARBA" id="ARBA00023002"/>
    </source>
</evidence>
<dbReference type="GO" id="GO:0005737">
    <property type="term" value="C:cytoplasm"/>
    <property type="evidence" value="ECO:0007669"/>
    <property type="project" value="UniProtKB-SubCell"/>
</dbReference>
<dbReference type="KEGG" id="pko:PKOR_11305"/>
<dbReference type="HOGENOM" id="CLU_009629_3_0_10"/>
<dbReference type="Gene3D" id="3.90.660.20">
    <property type="entry name" value="Protoporphyrinogen oxidase, mitochondrial, domain 2"/>
    <property type="match status" value="1"/>
</dbReference>
<evidence type="ECO:0000256" key="5">
    <source>
        <dbReference type="ARBA" id="ARBA00023133"/>
    </source>
</evidence>
<dbReference type="Gene3D" id="3.50.50.60">
    <property type="entry name" value="FAD/NAD(P)-binding domain"/>
    <property type="match status" value="1"/>
</dbReference>
<dbReference type="SUPFAM" id="SSF54373">
    <property type="entry name" value="FAD-linked reductases, C-terminal domain"/>
    <property type="match status" value="1"/>
</dbReference>
<dbReference type="SUPFAM" id="SSF51905">
    <property type="entry name" value="FAD/NAD(P)-binding domain"/>
    <property type="match status" value="1"/>
</dbReference>
<feature type="domain" description="Amine oxidase" evidence="7">
    <location>
        <begin position="10"/>
        <end position="438"/>
    </location>
</feature>
<keyword evidence="2 6" id="KW-0285">Flavoprotein</keyword>
<dbReference type="PATRIC" id="fig|400092.3.peg.2458"/>
<comment type="pathway">
    <text evidence="6">Porphyrin-containing compound metabolism; protoheme biosynthesis.</text>
</comment>
<dbReference type="InterPro" id="IPR050464">
    <property type="entry name" value="Zeta_carotene_desat/Oxidored"/>
</dbReference>
<dbReference type="GO" id="GO:0004729">
    <property type="term" value="F:oxygen-dependent protoporphyrinogen oxidase activity"/>
    <property type="evidence" value="ECO:0007669"/>
    <property type="project" value="UniProtKB-UniRule"/>
</dbReference>
<comment type="similarity">
    <text evidence="6">Belongs to the protoporphyrinogen/coproporphyrinogen oxidase family. Coproporphyrinogen III oxidase subfamily.</text>
</comment>
<dbReference type="InterPro" id="IPR002937">
    <property type="entry name" value="Amino_oxidase"/>
</dbReference>
<sequence>MRVAIIGAGISGLALAYYLQKLGIPYDLFEAGTQVGGNVRTVKVGDYLLELGPNSIQYTPELEDLIRELKLEQEVLPADSNSRNHYVLRNGTYERLPLTPFSLLSNNFFSWQTKYRILQEKNVPPAGHEYETVTEFFERRFGAGVLDYGVNPFVTGLYAGDPDKLLIRKLFPQLKRLEQEHGSVLKGLAQCSNEADYLELFSFVEGMQTLPKAIADKLISLHTEHRVEMITRSQGKYIISCTSPADTDNEEYDLLVLALPAPKAADLLHYTFPGMAAALQNIHYPPLHVVHTAYNRRDVGNALKGFGAMHPKAEDAFTTGCIWSSSVFSGRCRPHEVLFTTFVGGTQSEQHALTKPEGLLQQVHQELKNLHNITADKPNFQYTHLWQQSMPQYDLHIEDAHKMACTLEGEGMFIAANWHSGISVPSCIRYAKELANKINLTLPHAYNS</sequence>
<dbReference type="EC" id="1.3.3.15" evidence="6"/>
<dbReference type="Proteomes" id="UP000033109">
    <property type="component" value="Chromosome"/>
</dbReference>
<dbReference type="GO" id="GO:0006783">
    <property type="term" value="P:heme biosynthetic process"/>
    <property type="evidence" value="ECO:0007669"/>
    <property type="project" value="UniProtKB-UniRule"/>
</dbReference>
<dbReference type="OrthoDB" id="9805195at2"/>
<dbReference type="NCBIfam" id="TIGR00562">
    <property type="entry name" value="proto_IX_ox"/>
    <property type="match status" value="1"/>
</dbReference>
<accession>A0A0E3ZFM3</accession>
<evidence type="ECO:0000259" key="7">
    <source>
        <dbReference type="Pfam" id="PF01593"/>
    </source>
</evidence>
<protein>
    <recommendedName>
        <fullName evidence="6">Coproporphyrinogen III oxidase</fullName>
        <ecNumber evidence="6">1.3.3.15</ecNumber>
    </recommendedName>
</protein>
<comment type="subcellular location">
    <subcellularLocation>
        <location evidence="6">Cytoplasm</location>
    </subcellularLocation>
</comment>
<proteinExistence type="inferred from homology"/>
<comment type="function">
    <text evidence="6">Involved in coproporphyrin-dependent heme b biosynthesis. Catalyzes the oxidation of coproporphyrinogen III to coproporphyrin III.</text>
</comment>
<dbReference type="UniPathway" id="UPA00252"/>
<comment type="catalytic activity">
    <reaction evidence="6">
        <text>coproporphyrinogen III + 3 O2 = coproporphyrin III + 3 H2O2</text>
        <dbReference type="Rhea" id="RHEA:43436"/>
        <dbReference type="ChEBI" id="CHEBI:15379"/>
        <dbReference type="ChEBI" id="CHEBI:16240"/>
        <dbReference type="ChEBI" id="CHEBI:57309"/>
        <dbReference type="ChEBI" id="CHEBI:131725"/>
        <dbReference type="EC" id="1.3.3.15"/>
    </reaction>
</comment>
<comment type="cofactor">
    <cofactor evidence="1 6">
        <name>FAD</name>
        <dbReference type="ChEBI" id="CHEBI:57692"/>
    </cofactor>
</comment>
<dbReference type="Pfam" id="PF01593">
    <property type="entry name" value="Amino_oxidase"/>
    <property type="match status" value="1"/>
</dbReference>
<evidence type="ECO:0000256" key="6">
    <source>
        <dbReference type="RuleBase" id="RU364052"/>
    </source>
</evidence>
<dbReference type="PANTHER" id="PTHR42923">
    <property type="entry name" value="PROTOPORPHYRINOGEN OXIDASE"/>
    <property type="match status" value="1"/>
</dbReference>
<keyword evidence="9" id="KW-1185">Reference proteome</keyword>
<dbReference type="Gene3D" id="1.10.3110.10">
    <property type="entry name" value="protoporphyrinogen ix oxidase, domain 3"/>
    <property type="match status" value="1"/>
</dbReference>
<keyword evidence="5 6" id="KW-0350">Heme biosynthesis</keyword>
<dbReference type="STRING" id="400092.PKOR_11305"/>
<dbReference type="InterPro" id="IPR004572">
    <property type="entry name" value="Protoporphyrinogen_oxidase"/>
</dbReference>
<dbReference type="EMBL" id="CP009621">
    <property type="protein sequence ID" value="AKD03608.1"/>
    <property type="molecule type" value="Genomic_DNA"/>
</dbReference>
<keyword evidence="3 6" id="KW-0274">FAD</keyword>
<gene>
    <name evidence="8" type="ORF">PKOR_11305</name>
</gene>
<dbReference type="AlphaFoldDB" id="A0A0E3ZFM3"/>
<keyword evidence="4 6" id="KW-0560">Oxidoreductase</keyword>
<evidence type="ECO:0000256" key="1">
    <source>
        <dbReference type="ARBA" id="ARBA00001974"/>
    </source>
</evidence>
<reference evidence="8 9" key="1">
    <citation type="journal article" date="2015" name="Sci. Rep.">
        <title>Unraveling adaptation of Pontibacter korlensis to radiation and infertility in desert through complete genome and comparative transcriptomic analysis.</title>
        <authorList>
            <person name="Dai J."/>
            <person name="Dai W."/>
            <person name="Qiu C."/>
            <person name="Yang Z."/>
            <person name="Zhang Y."/>
            <person name="Zhou M."/>
            <person name="Zhang L."/>
            <person name="Fang C."/>
            <person name="Gao Q."/>
            <person name="Yang Q."/>
            <person name="Li X."/>
            <person name="Wang Z."/>
            <person name="Wang Z."/>
            <person name="Jia Z."/>
            <person name="Chen X."/>
        </authorList>
    </citation>
    <scope>NUCLEOTIDE SEQUENCE [LARGE SCALE GENOMIC DNA]</scope>
    <source>
        <strain evidence="8 9">X14-1T</strain>
    </source>
</reference>
<evidence type="ECO:0000256" key="2">
    <source>
        <dbReference type="ARBA" id="ARBA00022630"/>
    </source>
</evidence>
<dbReference type="PANTHER" id="PTHR42923:SF3">
    <property type="entry name" value="PROTOPORPHYRINOGEN OXIDASE"/>
    <property type="match status" value="1"/>
</dbReference>
<dbReference type="RefSeq" id="WP_046310836.1">
    <property type="nucleotide sequence ID" value="NZ_CBCSCY010000002.1"/>
</dbReference>
<evidence type="ECO:0000256" key="3">
    <source>
        <dbReference type="ARBA" id="ARBA00022827"/>
    </source>
</evidence>
<organism evidence="8 9">
    <name type="scientific">Pontibacter korlensis</name>
    <dbReference type="NCBI Taxonomy" id="400092"/>
    <lineage>
        <taxon>Bacteria</taxon>
        <taxon>Pseudomonadati</taxon>
        <taxon>Bacteroidota</taxon>
        <taxon>Cytophagia</taxon>
        <taxon>Cytophagales</taxon>
        <taxon>Hymenobacteraceae</taxon>
        <taxon>Pontibacter</taxon>
    </lineage>
</organism>
<keyword evidence="6" id="KW-0963">Cytoplasm</keyword>
<name>A0A0E3ZFM3_9BACT</name>